<proteinExistence type="predicted"/>
<dbReference type="InterPro" id="IPR028087">
    <property type="entry name" value="Tad_N"/>
</dbReference>
<dbReference type="EMBL" id="CAFBQP010000063">
    <property type="protein sequence ID" value="CAB5065604.1"/>
    <property type="molecule type" value="Genomic_DNA"/>
</dbReference>
<dbReference type="EMBL" id="CAEZYY010000033">
    <property type="protein sequence ID" value="CAB4764449.1"/>
    <property type="molecule type" value="Genomic_DNA"/>
</dbReference>
<evidence type="ECO:0000313" key="6">
    <source>
        <dbReference type="EMBL" id="CAB5065604.1"/>
    </source>
</evidence>
<dbReference type="Pfam" id="PF13400">
    <property type="entry name" value="Tad"/>
    <property type="match status" value="1"/>
</dbReference>
<feature type="domain" description="Putative Flp pilus-assembly TadG-like N-terminal" evidence="2">
    <location>
        <begin position="13"/>
        <end position="59"/>
    </location>
</feature>
<accession>A0A6J6RIM6</accession>
<dbReference type="EMBL" id="CAEZXX010000148">
    <property type="protein sequence ID" value="CAB4721983.1"/>
    <property type="molecule type" value="Genomic_DNA"/>
</dbReference>
<gene>
    <name evidence="3" type="ORF">UFOPK2602_01799</name>
    <name evidence="4" type="ORF">UFOPK2806_01938</name>
    <name evidence="5" type="ORF">UFOPK3417_01110</name>
    <name evidence="6" type="ORF">UFOPK4306_01625</name>
</gene>
<dbReference type="EMBL" id="CAFBLR010000102">
    <property type="protein sequence ID" value="CAB4877973.1"/>
    <property type="molecule type" value="Genomic_DNA"/>
</dbReference>
<protein>
    <submittedName>
        <fullName evidence="3">Unannotated protein</fullName>
    </submittedName>
</protein>
<evidence type="ECO:0000256" key="1">
    <source>
        <dbReference type="SAM" id="Phobius"/>
    </source>
</evidence>
<dbReference type="AlphaFoldDB" id="A0A6J6RIM6"/>
<keyword evidence="1" id="KW-1133">Transmembrane helix</keyword>
<organism evidence="3">
    <name type="scientific">freshwater metagenome</name>
    <dbReference type="NCBI Taxonomy" id="449393"/>
    <lineage>
        <taxon>unclassified sequences</taxon>
        <taxon>metagenomes</taxon>
        <taxon>ecological metagenomes</taxon>
    </lineage>
</organism>
<evidence type="ECO:0000313" key="5">
    <source>
        <dbReference type="EMBL" id="CAB4877973.1"/>
    </source>
</evidence>
<sequence length="134" mass="13641">MQTAQPAGRGDSGSVSALVVCLVTVFVACAGLVLDGGRFIGARARAAAVAAGAARDGVQEVHRLREGLIVVDGDRATRTAERFVQASGLSGSASADERSVTVAVTTSVRPLLLGLFGVGTRTVTVSRTATPFDR</sequence>
<name>A0A6J6RIM6_9ZZZZ</name>
<evidence type="ECO:0000313" key="3">
    <source>
        <dbReference type="EMBL" id="CAB4721983.1"/>
    </source>
</evidence>
<keyword evidence="1" id="KW-0812">Transmembrane</keyword>
<evidence type="ECO:0000259" key="2">
    <source>
        <dbReference type="Pfam" id="PF13400"/>
    </source>
</evidence>
<reference evidence="3" key="1">
    <citation type="submission" date="2020-05" db="EMBL/GenBank/DDBJ databases">
        <authorList>
            <person name="Chiriac C."/>
            <person name="Salcher M."/>
            <person name="Ghai R."/>
            <person name="Kavagutti S V."/>
        </authorList>
    </citation>
    <scope>NUCLEOTIDE SEQUENCE</scope>
</reference>
<evidence type="ECO:0000313" key="4">
    <source>
        <dbReference type="EMBL" id="CAB4764449.1"/>
    </source>
</evidence>
<keyword evidence="1" id="KW-0472">Membrane</keyword>
<feature type="transmembrane region" description="Helical" evidence="1">
    <location>
        <begin position="15"/>
        <end position="34"/>
    </location>
</feature>